<evidence type="ECO:0000313" key="8">
    <source>
        <dbReference type="RefSeq" id="XP_004919521.1"/>
    </source>
</evidence>
<comment type="caution">
    <text evidence="4">Lacks conserved residue(s) required for the propagation of feature annotation.</text>
</comment>
<evidence type="ECO:0000313" key="7">
    <source>
        <dbReference type="Proteomes" id="UP000008143"/>
    </source>
</evidence>
<feature type="domain" description="Sushi" evidence="6">
    <location>
        <begin position="23"/>
        <end position="85"/>
    </location>
</feature>
<evidence type="ECO:0000256" key="1">
    <source>
        <dbReference type="ARBA" id="ARBA00022659"/>
    </source>
</evidence>
<dbReference type="InterPro" id="IPR051503">
    <property type="entry name" value="ComplSys_Reg/VirEntry_Med"/>
</dbReference>
<keyword evidence="1 4" id="KW-0768">Sushi</keyword>
<feature type="signal peptide" evidence="5">
    <location>
        <begin position="1"/>
        <end position="18"/>
    </location>
</feature>
<evidence type="ECO:0000259" key="6">
    <source>
        <dbReference type="PROSITE" id="PS50923"/>
    </source>
</evidence>
<evidence type="ECO:0000256" key="3">
    <source>
        <dbReference type="ARBA" id="ARBA00023157"/>
    </source>
</evidence>
<feature type="disulfide bond" evidence="4">
    <location>
        <begin position="279"/>
        <end position="322"/>
    </location>
</feature>
<feature type="disulfide bond" evidence="4">
    <location>
        <begin position="154"/>
        <end position="197"/>
    </location>
</feature>
<feature type="domain" description="Sushi" evidence="6">
    <location>
        <begin position="152"/>
        <end position="210"/>
    </location>
</feature>
<dbReference type="Pfam" id="PF00084">
    <property type="entry name" value="Sushi"/>
    <property type="match status" value="3"/>
</dbReference>
<dbReference type="PANTHER" id="PTHR45785">
    <property type="entry name" value="COMPLEMENT FACTOR H-RELATED"/>
    <property type="match status" value="1"/>
</dbReference>
<feature type="domain" description="Sushi" evidence="6">
    <location>
        <begin position="277"/>
        <end position="335"/>
    </location>
</feature>
<accession>A0A8J0R854</accession>
<keyword evidence="2 5" id="KW-0732">Signal</keyword>
<evidence type="ECO:0000256" key="2">
    <source>
        <dbReference type="ARBA" id="ARBA00022729"/>
    </source>
</evidence>
<dbReference type="AGR" id="Xenbase:XB-GENE-29083959"/>
<dbReference type="Proteomes" id="UP000008143">
    <property type="component" value="Chromosome 8"/>
</dbReference>
<sequence>MEPIGVLVCVLCCIVVGAQPSDNKCENPKLEHGRLFPWLFSDLSINTAIRYRCDEGYVAANQVSKSYGSAKCTNTGWDPEPKCLGPCSTSKEDMNANGIRTGFVFLWTRSPIEHGDSILFRCVPGYGISDPSLLRVQCNDGVIPYPKCTKLEGCGPPPIVLHGETVQDRVKSYEHGSVMTYKCPLSYTLEGNQNITCRNGKWDDLPACKGPCRLSEEEMEANGIRGGLFLWWRQSTLHHGDRVSFRCVRGYDISDFKLLRVQCDNGVIPYPKCSKPESCGPPPVVPHGETVQDRVKSYEHGSVMTYKCPQYYALEGNQNVTCRSGKWDDPPACREPCVVNSKDVEENNIRLLWLGTEKQYVQHGDYIRFRCLRGYGIPDYNMLTVKCHQGIVAYPKCTAQGKP</sequence>
<dbReference type="Gene3D" id="2.10.70.10">
    <property type="entry name" value="Complement Module, domain 1"/>
    <property type="match status" value="6"/>
</dbReference>
<dbReference type="CDD" id="cd00033">
    <property type="entry name" value="CCP"/>
    <property type="match status" value="2"/>
</dbReference>
<organism evidence="7 8">
    <name type="scientific">Xenopus tropicalis</name>
    <name type="common">Western clawed frog</name>
    <name type="synonym">Silurana tropicalis</name>
    <dbReference type="NCBI Taxonomy" id="8364"/>
    <lineage>
        <taxon>Eukaryota</taxon>
        <taxon>Metazoa</taxon>
        <taxon>Chordata</taxon>
        <taxon>Craniata</taxon>
        <taxon>Vertebrata</taxon>
        <taxon>Euteleostomi</taxon>
        <taxon>Amphibia</taxon>
        <taxon>Batrachia</taxon>
        <taxon>Anura</taxon>
        <taxon>Pipoidea</taxon>
        <taxon>Pipidae</taxon>
        <taxon>Xenopodinae</taxon>
        <taxon>Xenopus</taxon>
        <taxon>Silurana</taxon>
    </lineage>
</organism>
<dbReference type="InterPro" id="IPR035976">
    <property type="entry name" value="Sushi/SCR/CCP_sf"/>
</dbReference>
<name>A0A8J0R854_XENTR</name>
<keyword evidence="3 4" id="KW-1015">Disulfide bond</keyword>
<dbReference type="PROSITE" id="PS50923">
    <property type="entry name" value="SUSHI"/>
    <property type="match status" value="3"/>
</dbReference>
<reference evidence="8" key="1">
    <citation type="submission" date="2025-08" db="UniProtKB">
        <authorList>
            <consortium name="RefSeq"/>
        </authorList>
    </citation>
    <scope>IDENTIFICATION</scope>
    <source>
        <strain evidence="8">Nigerian</strain>
        <tissue evidence="8">Liver and blood</tissue>
    </source>
</reference>
<dbReference type="InterPro" id="IPR000436">
    <property type="entry name" value="Sushi_SCR_CCP_dom"/>
</dbReference>
<dbReference type="SMART" id="SM00032">
    <property type="entry name" value="CCP"/>
    <property type="match status" value="4"/>
</dbReference>
<evidence type="ECO:0000256" key="5">
    <source>
        <dbReference type="SAM" id="SignalP"/>
    </source>
</evidence>
<dbReference type="Xenbase" id="XB-GENE-29083959">
    <property type="gene designation" value="LOC100497957"/>
</dbReference>
<dbReference type="GeneID" id="100497957"/>
<dbReference type="RefSeq" id="XP_004919521.1">
    <property type="nucleotide sequence ID" value="XM_004919464.4"/>
</dbReference>
<protein>
    <submittedName>
        <fullName evidence="8">Coagulation factor XIII B chain isoform X1</fullName>
    </submittedName>
</protein>
<dbReference type="AlphaFoldDB" id="A0A8J0R854"/>
<feature type="chain" id="PRO_5035248702" evidence="5">
    <location>
        <begin position="19"/>
        <end position="403"/>
    </location>
</feature>
<evidence type="ECO:0000256" key="4">
    <source>
        <dbReference type="PROSITE-ProRule" id="PRU00302"/>
    </source>
</evidence>
<dbReference type="OrthoDB" id="10051774at2759"/>
<keyword evidence="7" id="KW-1185">Reference proteome</keyword>
<proteinExistence type="predicted"/>
<dbReference type="SUPFAM" id="SSF57535">
    <property type="entry name" value="Complement control module/SCR domain"/>
    <property type="match status" value="6"/>
</dbReference>
<dbReference type="OMA" id="YMREGET"/>
<gene>
    <name evidence="8 9" type="primary">LOC100497957</name>
</gene>
<evidence type="ECO:0000313" key="9">
    <source>
        <dbReference type="Xenbase" id="XB-GENE-29083959"/>
    </source>
</evidence>
<dbReference type="PANTHER" id="PTHR45785:SF16">
    <property type="entry name" value="COAGULATION FACTOR XIII B CHAIN ISOFORM X1"/>
    <property type="match status" value="1"/>
</dbReference>